<protein>
    <recommendedName>
        <fullName evidence="2">Ubiquitin 3 binding protein But2 C-terminal domain-containing protein</fullName>
    </recommendedName>
</protein>
<evidence type="ECO:0000313" key="4">
    <source>
        <dbReference type="Proteomes" id="UP000078559"/>
    </source>
</evidence>
<reference evidence="3" key="1">
    <citation type="submission" date="2014-12" db="EMBL/GenBank/DDBJ databases">
        <title>Genome Sequence of Valsa Canker Pathogens Uncovers a Specific Adaption of Colonization on Woody Bark.</title>
        <authorList>
            <person name="Yin Z."/>
            <person name="Liu H."/>
            <person name="Gao X."/>
            <person name="Li Z."/>
            <person name="Song N."/>
            <person name="Ke X."/>
            <person name="Dai Q."/>
            <person name="Wu Y."/>
            <person name="Sun Y."/>
            <person name="Xu J.-R."/>
            <person name="Kang Z.K."/>
            <person name="Wang L."/>
            <person name="Huang L."/>
        </authorList>
    </citation>
    <scope>NUCLEOTIDE SEQUENCE [LARGE SCALE GENOMIC DNA]</scope>
    <source>
        <strain evidence="3">03-8</strain>
    </source>
</reference>
<dbReference type="Proteomes" id="UP000078559">
    <property type="component" value="Chromosome 7"/>
</dbReference>
<name>A0A194W5D5_CYTMA</name>
<gene>
    <name evidence="3" type="ORF">VM1G_06789</name>
</gene>
<dbReference type="AlphaFoldDB" id="A0A194W5D5"/>
<feature type="domain" description="Ubiquitin 3 binding protein But2 C-terminal" evidence="2">
    <location>
        <begin position="58"/>
        <end position="203"/>
    </location>
</feature>
<dbReference type="PANTHER" id="PTHR39613:SF1">
    <property type="entry name" value="ANCHORED CELL WALL PROTEIN, PUTATIVE (AFU_ORTHOLOGUE AFUA_4G08960)-RELATED"/>
    <property type="match status" value="1"/>
</dbReference>
<dbReference type="EMBL" id="CM003104">
    <property type="protein sequence ID" value="KUI71472.1"/>
    <property type="molecule type" value="Genomic_DNA"/>
</dbReference>
<evidence type="ECO:0000313" key="3">
    <source>
        <dbReference type="EMBL" id="KUI71472.1"/>
    </source>
</evidence>
<feature type="signal peptide" evidence="1">
    <location>
        <begin position="1"/>
        <end position="19"/>
    </location>
</feature>
<dbReference type="InterPro" id="IPR018620">
    <property type="entry name" value="Ubiquitin3-bd_protein_But2_C"/>
</dbReference>
<dbReference type="Pfam" id="PF09792">
    <property type="entry name" value="But2"/>
    <property type="match status" value="1"/>
</dbReference>
<proteinExistence type="predicted"/>
<feature type="chain" id="PRO_5008267132" description="Ubiquitin 3 binding protein But2 C-terminal domain-containing protein" evidence="1">
    <location>
        <begin position="20"/>
        <end position="222"/>
    </location>
</feature>
<evidence type="ECO:0000259" key="2">
    <source>
        <dbReference type="Pfam" id="PF09792"/>
    </source>
</evidence>
<organism evidence="3 4">
    <name type="scientific">Cytospora mali</name>
    <name type="common">Apple Valsa canker fungus</name>
    <name type="synonym">Valsa mali</name>
    <dbReference type="NCBI Taxonomy" id="578113"/>
    <lineage>
        <taxon>Eukaryota</taxon>
        <taxon>Fungi</taxon>
        <taxon>Dikarya</taxon>
        <taxon>Ascomycota</taxon>
        <taxon>Pezizomycotina</taxon>
        <taxon>Sordariomycetes</taxon>
        <taxon>Sordariomycetidae</taxon>
        <taxon>Diaporthales</taxon>
        <taxon>Cytosporaceae</taxon>
        <taxon>Cytospora</taxon>
    </lineage>
</organism>
<keyword evidence="4" id="KW-1185">Reference proteome</keyword>
<sequence length="222" mass="23925">MKKLTILPFSLFLLPTALSAPFELLSKRPLASHEWTRSTSPNQPRANCPALLTTGEFEYPHYITQISASQPDKAYGAQYNGVFTPNDVSTIFSFDIPADRTDANCTLEFIFPNQEDLLTSSYSISGGGTFVFEGYAPGSCPGSETTYNNQPAPGPFGAFPAVHLEPGYAYVLDVGPCFVGAGTCVAGKTSTNDTTFTYFQDYGNAANGDCPIGIYTTYSYLS</sequence>
<keyword evidence="1" id="KW-0732">Signal</keyword>
<evidence type="ECO:0000256" key="1">
    <source>
        <dbReference type="SAM" id="SignalP"/>
    </source>
</evidence>
<accession>A0A194W5D5</accession>
<dbReference type="PANTHER" id="PTHR39613">
    <property type="entry name" value="ANCHORED CELL WALL PROTEIN, PUTATIVE (AFU_ORTHOLOGUE AFUA_4G08960)-RELATED"/>
    <property type="match status" value="1"/>
</dbReference>
<dbReference type="OrthoDB" id="4657524at2759"/>